<evidence type="ECO:0000313" key="3">
    <source>
        <dbReference type="Proteomes" id="UP000274661"/>
    </source>
</evidence>
<dbReference type="EMBL" id="RWJF01000001">
    <property type="protein sequence ID" value="RST29700.1"/>
    <property type="molecule type" value="Genomic_DNA"/>
</dbReference>
<dbReference type="AlphaFoldDB" id="A0A429V6Y3"/>
<feature type="transmembrane region" description="Helical" evidence="1">
    <location>
        <begin position="20"/>
        <end position="41"/>
    </location>
</feature>
<organism evidence="2 3">
    <name type="scientific">Sphingomonas ginkgonis</name>
    <dbReference type="NCBI Taxonomy" id="2315330"/>
    <lineage>
        <taxon>Bacteria</taxon>
        <taxon>Pseudomonadati</taxon>
        <taxon>Pseudomonadota</taxon>
        <taxon>Alphaproteobacteria</taxon>
        <taxon>Sphingomonadales</taxon>
        <taxon>Sphingomonadaceae</taxon>
        <taxon>Sphingomonas</taxon>
    </lineage>
</organism>
<dbReference type="Proteomes" id="UP000274661">
    <property type="component" value="Unassembled WGS sequence"/>
</dbReference>
<comment type="caution">
    <text evidence="2">The sequence shown here is derived from an EMBL/GenBank/DDBJ whole genome shotgun (WGS) entry which is preliminary data.</text>
</comment>
<keyword evidence="1" id="KW-1133">Transmembrane helix</keyword>
<dbReference type="InterPro" id="IPR007047">
    <property type="entry name" value="Flp_Fap"/>
</dbReference>
<protein>
    <submittedName>
        <fullName evidence="2">Flp family type IVb pilin</fullName>
    </submittedName>
</protein>
<evidence type="ECO:0000256" key="1">
    <source>
        <dbReference type="SAM" id="Phobius"/>
    </source>
</evidence>
<proteinExistence type="predicted"/>
<accession>A0A429V6Y3</accession>
<dbReference type="Pfam" id="PF04964">
    <property type="entry name" value="Flp_Fap"/>
    <property type="match status" value="1"/>
</dbReference>
<evidence type="ECO:0000313" key="2">
    <source>
        <dbReference type="EMBL" id="RST29700.1"/>
    </source>
</evidence>
<dbReference type="OrthoDB" id="5325135at2"/>
<keyword evidence="1" id="KW-0472">Membrane</keyword>
<gene>
    <name evidence="2" type="ORF">HMF7854_01810</name>
</gene>
<sequence>MKTLFNLLRDESGASAAEYALILAIVGSAIAVAALTLGGAISNRMNSAADCINAPGTASNPNAACSTAS</sequence>
<keyword evidence="3" id="KW-1185">Reference proteome</keyword>
<name>A0A429V6Y3_9SPHN</name>
<keyword evidence="1" id="KW-0812">Transmembrane</keyword>
<reference evidence="2 3" key="1">
    <citation type="submission" date="2018-12" db="EMBL/GenBank/DDBJ databases">
        <title>Sphingomonas sp. HMF7854 Genome sequencing and assembly.</title>
        <authorList>
            <person name="Cha I."/>
            <person name="Kang H."/>
            <person name="Kim H."/>
            <person name="Kang J."/>
            <person name="Joh K."/>
        </authorList>
    </citation>
    <scope>NUCLEOTIDE SEQUENCE [LARGE SCALE GENOMIC DNA]</scope>
    <source>
        <strain evidence="2 3">HMF7854</strain>
    </source>
</reference>
<dbReference type="RefSeq" id="WP_126717539.1">
    <property type="nucleotide sequence ID" value="NZ_RWJF01000001.1"/>
</dbReference>